<dbReference type="PANTHER" id="PTHR31286">
    <property type="entry name" value="GLYCINE-RICH CELL WALL STRUCTURAL PROTEIN 1.8-LIKE"/>
    <property type="match status" value="1"/>
</dbReference>
<feature type="region of interest" description="Disordered" evidence="1">
    <location>
        <begin position="325"/>
        <end position="360"/>
    </location>
</feature>
<dbReference type="EMBL" id="UZAU01000267">
    <property type="status" value="NOT_ANNOTATED_CDS"/>
    <property type="molecule type" value="Genomic_DNA"/>
</dbReference>
<reference evidence="4" key="2">
    <citation type="submission" date="2021-03" db="UniProtKB">
        <authorList>
            <consortium name="EnsemblPlants"/>
        </authorList>
    </citation>
    <scope>IDENTIFICATION</scope>
</reference>
<keyword evidence="5" id="KW-1185">Reference proteome</keyword>
<evidence type="ECO:0000313" key="4">
    <source>
        <dbReference type="EnsemblPlants" id="cds.evm.model.03.777"/>
    </source>
</evidence>
<dbReference type="Pfam" id="PF14392">
    <property type="entry name" value="zf-CCHC_4"/>
    <property type="match status" value="1"/>
</dbReference>
<dbReference type="Pfam" id="PF14111">
    <property type="entry name" value="DUF4283"/>
    <property type="match status" value="1"/>
</dbReference>
<dbReference type="PANTHER" id="PTHR31286:SF180">
    <property type="entry name" value="OS10G0362600 PROTEIN"/>
    <property type="match status" value="1"/>
</dbReference>
<feature type="region of interest" description="Disordered" evidence="1">
    <location>
        <begin position="1"/>
        <end position="61"/>
    </location>
</feature>
<sequence>MGHNVEDSREQSNMGTDSGTRAPEVNTNSNYSQPPHPLVNRKETNDAVNGEGEVTAQHKDSDADLKEDLEVLRNNFLESRTLDLEPNFELTAEIVSTGVLVSFLDGKRVSKARLKAILSQIWKLKGLWKFKTMKPGVWGIFFDKAEDCAEVLRNRSWIINGKLLITREWLEDGDWYNADMRKAMFWVLAFGLPTPYLNGVNSHTVATKAGRFIRNDQVDTKTNIRRGFLKFQVEIDTTHQLSSGFFLDIKRGRKEWIQFRYFKLPKLCYNCGYHGHDKRTFFRSTTFAYPHVGATVPTYGPWMKAESVVFSCFNTRNQLEYFREEAGRTPLPERRPPVSGANIKDKGKRPVAANSREPSLQSAPIAKPIRKVIRVNDNSPGAILGKNLKIVEKLPPCPMVNSKHSNAGTLPSTSINRGRKARSVSPRIRQLHNQGNSSTLSENDILNNFSSRPPPNPVDNGILTTIMAHIGPTYEQMIEKPHVELCSSRQPHKHPEPTHFPWPIYTEEIGG</sequence>
<feature type="compositionally biased region" description="Polar residues" evidence="1">
    <location>
        <begin position="11"/>
        <end position="33"/>
    </location>
</feature>
<evidence type="ECO:0000313" key="5">
    <source>
        <dbReference type="Proteomes" id="UP000596661"/>
    </source>
</evidence>
<evidence type="ECO:0000256" key="1">
    <source>
        <dbReference type="SAM" id="MobiDB-lite"/>
    </source>
</evidence>
<feature type="domain" description="Zinc knuckle CX2CX4HX4C" evidence="3">
    <location>
        <begin position="249"/>
        <end position="280"/>
    </location>
</feature>
<organism evidence="4 5">
    <name type="scientific">Cannabis sativa</name>
    <name type="common">Hemp</name>
    <name type="synonym">Marijuana</name>
    <dbReference type="NCBI Taxonomy" id="3483"/>
    <lineage>
        <taxon>Eukaryota</taxon>
        <taxon>Viridiplantae</taxon>
        <taxon>Streptophyta</taxon>
        <taxon>Embryophyta</taxon>
        <taxon>Tracheophyta</taxon>
        <taxon>Spermatophyta</taxon>
        <taxon>Magnoliopsida</taxon>
        <taxon>eudicotyledons</taxon>
        <taxon>Gunneridae</taxon>
        <taxon>Pentapetalae</taxon>
        <taxon>rosids</taxon>
        <taxon>fabids</taxon>
        <taxon>Rosales</taxon>
        <taxon>Cannabaceae</taxon>
        <taxon>Cannabis</taxon>
    </lineage>
</organism>
<name>A0A803PAC8_CANSA</name>
<dbReference type="AlphaFoldDB" id="A0A803PAC8"/>
<dbReference type="EnsemblPlants" id="evm.model.03.777">
    <property type="protein sequence ID" value="cds.evm.model.03.777"/>
    <property type="gene ID" value="evm.TU.03.777"/>
</dbReference>
<dbReference type="Proteomes" id="UP000596661">
    <property type="component" value="Chromosome 3"/>
</dbReference>
<evidence type="ECO:0000259" key="3">
    <source>
        <dbReference type="Pfam" id="PF14392"/>
    </source>
</evidence>
<accession>A0A803PAC8</accession>
<evidence type="ECO:0000259" key="2">
    <source>
        <dbReference type="Pfam" id="PF14111"/>
    </source>
</evidence>
<feature type="compositionally biased region" description="Basic and acidic residues" evidence="1">
    <location>
        <begin position="1"/>
        <end position="10"/>
    </location>
</feature>
<feature type="domain" description="DUF4283" evidence="2">
    <location>
        <begin position="100"/>
        <end position="171"/>
    </location>
</feature>
<dbReference type="InterPro" id="IPR040256">
    <property type="entry name" value="At4g02000-like"/>
</dbReference>
<reference evidence="4" key="1">
    <citation type="submission" date="2018-11" db="EMBL/GenBank/DDBJ databases">
        <authorList>
            <person name="Grassa J C."/>
        </authorList>
    </citation>
    <scope>NUCLEOTIDE SEQUENCE [LARGE SCALE GENOMIC DNA]</scope>
</reference>
<dbReference type="InterPro" id="IPR025558">
    <property type="entry name" value="DUF4283"/>
</dbReference>
<feature type="compositionally biased region" description="Polar residues" evidence="1">
    <location>
        <begin position="402"/>
        <end position="416"/>
    </location>
</feature>
<evidence type="ECO:0008006" key="6">
    <source>
        <dbReference type="Google" id="ProtNLM"/>
    </source>
</evidence>
<feature type="region of interest" description="Disordered" evidence="1">
    <location>
        <begin position="399"/>
        <end position="426"/>
    </location>
</feature>
<feature type="compositionally biased region" description="Basic and acidic residues" evidence="1">
    <location>
        <begin position="325"/>
        <end position="336"/>
    </location>
</feature>
<protein>
    <recommendedName>
        <fullName evidence="6">DUF4283 domain-containing protein</fullName>
    </recommendedName>
</protein>
<dbReference type="Gramene" id="evm.model.03.777">
    <property type="protein sequence ID" value="cds.evm.model.03.777"/>
    <property type="gene ID" value="evm.TU.03.777"/>
</dbReference>
<dbReference type="InterPro" id="IPR025836">
    <property type="entry name" value="Zn_knuckle_CX2CX4HX4C"/>
</dbReference>
<proteinExistence type="predicted"/>